<sequence length="40" mass="4691">MNFISEIEHPMNDKPSERILCVHLHFFPSKSVELTVIHTN</sequence>
<dbReference type="Proteomes" id="UP000002571">
    <property type="component" value="Chromosome 1"/>
</dbReference>
<keyword evidence="2" id="KW-1185">Reference proteome</keyword>
<gene>
    <name evidence="1" type="ordered locus">VEA_003648</name>
</gene>
<evidence type="ECO:0000313" key="1">
    <source>
        <dbReference type="EMBL" id="ACY51808.1"/>
    </source>
</evidence>
<protein>
    <submittedName>
        <fullName evidence="1">Uncharacterized protein</fullName>
    </submittedName>
</protein>
<evidence type="ECO:0000313" key="2">
    <source>
        <dbReference type="Proteomes" id="UP000002571"/>
    </source>
</evidence>
<reference evidence="1" key="1">
    <citation type="submission" date="2009-10" db="EMBL/GenBank/DDBJ databases">
        <authorList>
            <consortium name="Los Alamos National Laboratory (LANL)"/>
            <consortium name="National Microbial Pathogen Data Resource (NMPDR)"/>
            <person name="Munk A.C."/>
            <person name="Tapia R."/>
            <person name="Green L."/>
            <person name="Rogers Y."/>
            <person name="Detter J.C."/>
            <person name="Bruce D."/>
            <person name="Brettin T.S."/>
            <person name="Colwell R."/>
            <person name="Huq A."/>
            <person name="Grim C.J."/>
            <person name="Hasan N.A."/>
            <person name="Vonstein V."/>
            <person name="Bartels D."/>
        </authorList>
    </citation>
    <scope>NUCLEOTIDE SEQUENCE</scope>
    <source>
        <strain evidence="1">EX25</strain>
    </source>
</reference>
<name>A0ACA6QMZ0_VIBAE</name>
<organism evidence="1 2">
    <name type="scientific">Vibrio antiquarius (strain Ex25)</name>
    <dbReference type="NCBI Taxonomy" id="150340"/>
    <lineage>
        <taxon>Bacteria</taxon>
        <taxon>Pseudomonadati</taxon>
        <taxon>Pseudomonadota</taxon>
        <taxon>Gammaproteobacteria</taxon>
        <taxon>Vibrionales</taxon>
        <taxon>Vibrionaceae</taxon>
        <taxon>Vibrio</taxon>
        <taxon>Vibrio diabolicus subgroup</taxon>
    </lineage>
</organism>
<accession>A0ACA6QMZ0</accession>
<proteinExistence type="predicted"/>
<dbReference type="EMBL" id="CP001805">
    <property type="protein sequence ID" value="ACY51808.1"/>
    <property type="molecule type" value="Genomic_DNA"/>
</dbReference>